<evidence type="ECO:0000259" key="3">
    <source>
        <dbReference type="Pfam" id="PF01494"/>
    </source>
</evidence>
<dbReference type="PANTHER" id="PTHR43476:SF4">
    <property type="entry name" value="BLR0106 PROTEIN"/>
    <property type="match status" value="1"/>
</dbReference>
<dbReference type="InterPro" id="IPR050631">
    <property type="entry name" value="PheA/TfdB_FAD_monoxygenase"/>
</dbReference>
<accession>A0ABQ3QYW8</accession>
<evidence type="ECO:0000313" key="4">
    <source>
        <dbReference type="EMBL" id="GHI42453.1"/>
    </source>
</evidence>
<feature type="domain" description="FAD-binding" evidence="3">
    <location>
        <begin position="96"/>
        <end position="336"/>
    </location>
</feature>
<reference evidence="4" key="1">
    <citation type="submission" date="2024-05" db="EMBL/GenBank/DDBJ databases">
        <title>Whole genome shotgun sequence of Streptomyces violascens NBRC 12920.</title>
        <authorList>
            <person name="Komaki H."/>
            <person name="Tamura T."/>
        </authorList>
    </citation>
    <scope>NUCLEOTIDE SEQUENCE</scope>
    <source>
        <strain evidence="4">NBRC 12920</strain>
    </source>
</reference>
<dbReference type="InterPro" id="IPR036188">
    <property type="entry name" value="FAD/NAD-bd_sf"/>
</dbReference>
<dbReference type="SUPFAM" id="SSF51905">
    <property type="entry name" value="FAD/NAD(P)-binding domain"/>
    <property type="match status" value="1"/>
</dbReference>
<dbReference type="PANTHER" id="PTHR43476">
    <property type="entry name" value="3-(3-HYDROXY-PHENYL)PROPIONATE/3-HYDROXYCINNAMIC ACID HYDROXYLASE"/>
    <property type="match status" value="1"/>
</dbReference>
<dbReference type="Gene3D" id="3.50.50.60">
    <property type="entry name" value="FAD/NAD(P)-binding domain"/>
    <property type="match status" value="1"/>
</dbReference>
<dbReference type="PRINTS" id="PR00420">
    <property type="entry name" value="RNGMNOXGNASE"/>
</dbReference>
<dbReference type="InterPro" id="IPR002938">
    <property type="entry name" value="FAD-bd"/>
</dbReference>
<protein>
    <recommendedName>
        <fullName evidence="3">FAD-binding domain-containing protein</fullName>
    </recommendedName>
</protein>
<dbReference type="EMBL" id="BNDY01000017">
    <property type="protein sequence ID" value="GHI42453.1"/>
    <property type="molecule type" value="Genomic_DNA"/>
</dbReference>
<evidence type="ECO:0000256" key="2">
    <source>
        <dbReference type="ARBA" id="ARBA00023027"/>
    </source>
</evidence>
<keyword evidence="2" id="KW-0520">NAD</keyword>
<organism evidence="4 5">
    <name type="scientific">Streptomyces violascens</name>
    <dbReference type="NCBI Taxonomy" id="67381"/>
    <lineage>
        <taxon>Bacteria</taxon>
        <taxon>Bacillati</taxon>
        <taxon>Actinomycetota</taxon>
        <taxon>Actinomycetes</taxon>
        <taxon>Kitasatosporales</taxon>
        <taxon>Streptomycetaceae</taxon>
        <taxon>Streptomyces</taxon>
    </lineage>
</organism>
<evidence type="ECO:0000256" key="1">
    <source>
        <dbReference type="ARBA" id="ARBA00023002"/>
    </source>
</evidence>
<proteinExistence type="predicted"/>
<evidence type="ECO:0000313" key="5">
    <source>
        <dbReference type="Proteomes" id="UP001050808"/>
    </source>
</evidence>
<keyword evidence="5" id="KW-1185">Reference proteome</keyword>
<comment type="caution">
    <text evidence="4">The sequence shown here is derived from an EMBL/GenBank/DDBJ whole genome shotgun (WGS) entry which is preliminary data.</text>
</comment>
<gene>
    <name evidence="4" type="ORF">Sviol_68610</name>
</gene>
<sequence>MLAVLNAAVVGGGPGGLFLARLLMLRGTARQVTVHERNAPDATFGFGVVFSDRTMSAFERADPDTHRRIVEASVAWTDMELRYGGRSLRYGGYGFTAIARKTLLAILQEQAAEVGAELHFEDPADALELASAHDVVVAADGVNSATRNALADRFGTLARPGAGKYVWFGTRAPFEVVTFPFVQTAFGAFAAHAYPYGEGLHTFIVETDETTWRAAGLETSTERSAAPGVSDTYAQELMEQVFAEQLQGHPLLVNNSKWANFLHVSNRSWSHHNLVLLGDAAHTAHFSVGSGTKMAMEDAIGLAAELASRGAQEPVEGALHRYEARRRPETERTQRWALPSMRWWETFGSRMDRDPDRFGFHFLTRTSAIGLAGLRRRHPERIAAAEEAYAHEAPRTAAPVPGGHALGAPLRLGGTLLRNRLVVVAADRAERQIRACEAYSVAGSSLVLADWRRPVGAGESDAWRAALERVSFDGTALGVVLRALDTAAADRAEAVGFPVVEVVLDDIGHYSEAETAEHGLLERKFLGSLPAGAALIAGLGCPETGAYENDCLVERALGAAEAGACALHLRAPDGTGLAHALEHADRIRTATGLPVVLACTDGWALETPAGRAEGRHALLHTALVAGRIDAVSGWPLTGSGR</sequence>
<dbReference type="Pfam" id="PF01494">
    <property type="entry name" value="FAD_binding_3"/>
    <property type="match status" value="1"/>
</dbReference>
<keyword evidence="1" id="KW-0560">Oxidoreductase</keyword>
<name>A0ABQ3QYW8_9ACTN</name>
<dbReference type="Proteomes" id="UP001050808">
    <property type="component" value="Unassembled WGS sequence"/>
</dbReference>
<dbReference type="Gene3D" id="3.30.9.20">
    <property type="match status" value="1"/>
</dbReference>